<keyword evidence="2" id="KW-1185">Reference proteome</keyword>
<sequence length="1254" mass="137296">MELRIIRNEVSDRNNTHLQQLARKVGLAPPQYIQTSLPVIVWFYGGGFISGNSSYALYDPTALVEKNVIFVSFNYRLSIFGFISTNDSTAPGNTGLKDQLHALKWVQKNILAFGGDPNRVTIMGQSAGSVSVSYMVLTSLAKGLFKNTIMESGSSLCLWALTKSGAKAANLIGHFLGISNSTSQVLISKLKKVPAKNLLRISILVMLIIMADNPLDGFVYAPVIEPASNNAMITASSFEKLRSGDFTQVPQLVGYTSAEAYAFETELKLLQWYVASYNMDPARLVPVSMRANSSELRRIGKAIKDFYTGKNGEFETRSFLNLPQSIRTPVSVMVWIYGGSFLHGNSSYALYSPTELVREGVIVFSGFLSTNDNVVPGNTGLKDQIFALKWVRNNIKAFGGNPNQITIFGESAGAASSNHITTTCIYPYLGLFKRAIMESGTAICIWSLSKKASEAAFAVGATLGINTTSSVTLVKALKNANAKDLHRAAIIAMGTPPQSPDNWTGIWDATYDRNECVVFSTDDLVDSFTNPQGSEDCLYINVYTPRLPNTSNSLLPVMVWIYGGGFIGGNSSYALYGPDQLVSEEVIIVNFNYRLGIFGFLSTDDSVAPGNTGLKDQIFALKWIQNNIKAFGGNPNQVTIFGESAGAASVSYLVLSPRAKGLFHKAIMESGSALCLWALSKTSRRAAFKTGQNLGIVAFTSQDLVKQLKDAPMKELHRASIAAMAAIFSMDPLNGLVFAPVIEPLHDNAVVTGATYEKLTLGNFNQVPQIIGYNSAEAQAVEDPFAWVHIAFFSVIKLLSFYLATYDVMPARLVPASMNANAIDLFSIGVQIRNFYTDGLSSMAFPSSNFMKIPQPPDNWEGIWDAKWERSSCVQTSPDEYLLPESHPIGDEDCLYINVYTPQLPSAIATPLPVMVWIYGGGFIFGGGNYAAYGPDQLVSENVTVVTFNYRLGIFGFAFTDDDVVPGNLGMKDQILALQWVQRNIAAFGGDKNLVTIFGESSGAASVSYLLVSPLAKDLFHHAIMQSGNSICVWSLSRITRAATFRTGQLLGILTISSRYLIGQLKTVSATKLQKAAVTATIVIRDGTYILILMLQYLFEDPLNGFAFAPVIEPADTTNAVITTSTYECLRLGHFNRVPLLMGYNSLEAVSMDFSAGHADELFYLFNSPYNSPNDILTKNRMVKLWTNFAKTGNPTPSDEPILESCIWPKVTPNALNYIDIDNNLTIKQNPRKEDMDFWDKLFRMYSSPPLLTY</sequence>
<protein>
    <submittedName>
        <fullName evidence="1">Carboxylesterase</fullName>
    </submittedName>
</protein>
<evidence type="ECO:0000313" key="1">
    <source>
        <dbReference type="EMBL" id="KAI4459484.1"/>
    </source>
</evidence>
<organism evidence="1 2">
    <name type="scientific">Holotrichia oblita</name>
    <name type="common">Chafer beetle</name>
    <dbReference type="NCBI Taxonomy" id="644536"/>
    <lineage>
        <taxon>Eukaryota</taxon>
        <taxon>Metazoa</taxon>
        <taxon>Ecdysozoa</taxon>
        <taxon>Arthropoda</taxon>
        <taxon>Hexapoda</taxon>
        <taxon>Insecta</taxon>
        <taxon>Pterygota</taxon>
        <taxon>Neoptera</taxon>
        <taxon>Endopterygota</taxon>
        <taxon>Coleoptera</taxon>
        <taxon>Polyphaga</taxon>
        <taxon>Scarabaeiformia</taxon>
        <taxon>Scarabaeidae</taxon>
        <taxon>Melolonthinae</taxon>
        <taxon>Holotrichia</taxon>
    </lineage>
</organism>
<proteinExistence type="predicted"/>
<evidence type="ECO:0000313" key="2">
    <source>
        <dbReference type="Proteomes" id="UP001056778"/>
    </source>
</evidence>
<dbReference type="EMBL" id="CM043020">
    <property type="protein sequence ID" value="KAI4459484.1"/>
    <property type="molecule type" value="Genomic_DNA"/>
</dbReference>
<accession>A0ACB9SY60</accession>
<reference evidence="1" key="1">
    <citation type="submission" date="2022-04" db="EMBL/GenBank/DDBJ databases">
        <title>Chromosome-scale genome assembly of Holotrichia oblita Faldermann.</title>
        <authorList>
            <person name="Rongchong L."/>
        </authorList>
    </citation>
    <scope>NUCLEOTIDE SEQUENCE</scope>
    <source>
        <strain evidence="1">81SQS9</strain>
    </source>
</reference>
<dbReference type="Proteomes" id="UP001056778">
    <property type="component" value="Chromosome 6"/>
</dbReference>
<gene>
    <name evidence="1" type="ORF">MML48_6g00009928</name>
</gene>
<name>A0ACB9SY60_HOLOL</name>
<comment type="caution">
    <text evidence="1">The sequence shown here is derived from an EMBL/GenBank/DDBJ whole genome shotgun (WGS) entry which is preliminary data.</text>
</comment>